<comment type="caution">
    <text evidence="4">The sequence shown here is derived from an EMBL/GenBank/DDBJ whole genome shotgun (WGS) entry which is preliminary data.</text>
</comment>
<dbReference type="PRINTS" id="PR00080">
    <property type="entry name" value="SDRFAMILY"/>
</dbReference>
<dbReference type="RefSeq" id="WP_169398802.1">
    <property type="nucleotide sequence ID" value="NZ_BAAAJH010000020.1"/>
</dbReference>
<evidence type="ECO:0000256" key="2">
    <source>
        <dbReference type="ARBA" id="ARBA00023002"/>
    </source>
</evidence>
<dbReference type="PRINTS" id="PR00081">
    <property type="entry name" value="GDHRDH"/>
</dbReference>
<reference evidence="4 5" key="1">
    <citation type="submission" date="2020-04" db="EMBL/GenBank/DDBJ databases">
        <authorList>
            <person name="Klaysubun C."/>
            <person name="Duangmal K."/>
            <person name="Lipun K."/>
        </authorList>
    </citation>
    <scope>NUCLEOTIDE SEQUENCE [LARGE SCALE GENOMIC DNA]</scope>
    <source>
        <strain evidence="4 5">JCM 11839</strain>
    </source>
</reference>
<dbReference type="CDD" id="cd05374">
    <property type="entry name" value="17beta-HSD-like_SDR_c"/>
    <property type="match status" value="1"/>
</dbReference>
<organism evidence="4 5">
    <name type="scientific">Pseudonocardia xinjiangensis</name>
    <dbReference type="NCBI Taxonomy" id="75289"/>
    <lineage>
        <taxon>Bacteria</taxon>
        <taxon>Bacillati</taxon>
        <taxon>Actinomycetota</taxon>
        <taxon>Actinomycetes</taxon>
        <taxon>Pseudonocardiales</taxon>
        <taxon>Pseudonocardiaceae</taxon>
        <taxon>Pseudonocardia</taxon>
    </lineage>
</organism>
<sequence length="278" mass="29127">MTQLRWFITGASTGFGRTFAETLLAQGDQVVATARNPESIADLPDRYPGAALALPLDVTDPGQITTAVGSALDSGGIDVLVNNAGRGLLGALEELSDEQIHRVLDVNLFGALAVTRAVLPHMRARRSGHIVQISSVGGVVGNPGHAAYATSKFALEGASEALAGEVAPFGIRVTIVEPGPFRTDFLGRSLEMATPIPDYQDGPPGVLRERFSKQHGQQPGDPELAIDAIVGTVRAGSGPLRLPLGAAAVERIRDKLQRQLTDLEAYADLAVSTDRPAG</sequence>
<dbReference type="NCBIfam" id="NF006114">
    <property type="entry name" value="PRK08263.1"/>
    <property type="match status" value="1"/>
</dbReference>
<dbReference type="Proteomes" id="UP001296706">
    <property type="component" value="Unassembled WGS sequence"/>
</dbReference>
<protein>
    <submittedName>
        <fullName evidence="4">SDR family NAD(P)-dependent oxidoreductase</fullName>
    </submittedName>
</protein>
<keyword evidence="5" id="KW-1185">Reference proteome</keyword>
<comment type="similarity">
    <text evidence="1 3">Belongs to the short-chain dehydrogenases/reductases (SDR) family.</text>
</comment>
<dbReference type="InterPro" id="IPR051911">
    <property type="entry name" value="SDR_oxidoreductase"/>
</dbReference>
<dbReference type="PANTHER" id="PTHR43976:SF16">
    <property type="entry name" value="SHORT-CHAIN DEHYDROGENASE_REDUCTASE FAMILY PROTEIN"/>
    <property type="match status" value="1"/>
</dbReference>
<evidence type="ECO:0000313" key="5">
    <source>
        <dbReference type="Proteomes" id="UP001296706"/>
    </source>
</evidence>
<dbReference type="EMBL" id="JAAXKY010000113">
    <property type="protein sequence ID" value="NMH80754.1"/>
    <property type="molecule type" value="Genomic_DNA"/>
</dbReference>
<accession>A0ABX1RLE7</accession>
<evidence type="ECO:0000256" key="1">
    <source>
        <dbReference type="ARBA" id="ARBA00006484"/>
    </source>
</evidence>
<dbReference type="NCBIfam" id="NF004824">
    <property type="entry name" value="PRK06180.1"/>
    <property type="match status" value="1"/>
</dbReference>
<gene>
    <name evidence="4" type="ORF">HF577_27155</name>
</gene>
<keyword evidence="2" id="KW-0560">Oxidoreductase</keyword>
<dbReference type="InterPro" id="IPR036291">
    <property type="entry name" value="NAD(P)-bd_dom_sf"/>
</dbReference>
<name>A0ABX1RLE7_9PSEU</name>
<dbReference type="SUPFAM" id="SSF51735">
    <property type="entry name" value="NAD(P)-binding Rossmann-fold domains"/>
    <property type="match status" value="1"/>
</dbReference>
<dbReference type="PANTHER" id="PTHR43976">
    <property type="entry name" value="SHORT CHAIN DEHYDROGENASE"/>
    <property type="match status" value="1"/>
</dbReference>
<proteinExistence type="inferred from homology"/>
<dbReference type="Pfam" id="PF00106">
    <property type="entry name" value="adh_short"/>
    <property type="match status" value="1"/>
</dbReference>
<dbReference type="Gene3D" id="3.40.50.720">
    <property type="entry name" value="NAD(P)-binding Rossmann-like Domain"/>
    <property type="match status" value="1"/>
</dbReference>
<evidence type="ECO:0000256" key="3">
    <source>
        <dbReference type="RuleBase" id="RU000363"/>
    </source>
</evidence>
<dbReference type="InterPro" id="IPR002347">
    <property type="entry name" value="SDR_fam"/>
</dbReference>
<evidence type="ECO:0000313" key="4">
    <source>
        <dbReference type="EMBL" id="NMH80754.1"/>
    </source>
</evidence>